<protein>
    <submittedName>
        <fullName evidence="3">Calcium-binding protein CML</fullName>
    </submittedName>
</protein>
<dbReference type="InterPro" id="IPR002048">
    <property type="entry name" value="EF_hand_dom"/>
</dbReference>
<organism evidence="3 4">
    <name type="scientific">Strigomonas culicis</name>
    <dbReference type="NCBI Taxonomy" id="28005"/>
    <lineage>
        <taxon>Eukaryota</taxon>
        <taxon>Discoba</taxon>
        <taxon>Euglenozoa</taxon>
        <taxon>Kinetoplastea</taxon>
        <taxon>Metakinetoplastina</taxon>
        <taxon>Trypanosomatida</taxon>
        <taxon>Trypanosomatidae</taxon>
        <taxon>Strigomonadinae</taxon>
        <taxon>Strigomonas</taxon>
    </lineage>
</organism>
<evidence type="ECO:0000313" key="4">
    <source>
        <dbReference type="Proteomes" id="UP000015354"/>
    </source>
</evidence>
<dbReference type="PANTHER" id="PTHR23049">
    <property type="entry name" value="MYOSIN REGULATORY LIGHT CHAIN 2"/>
    <property type="match status" value="1"/>
</dbReference>
<accession>S9UAD4</accession>
<evidence type="ECO:0000313" key="3">
    <source>
        <dbReference type="EMBL" id="EPY25913.1"/>
    </source>
</evidence>
<dbReference type="OrthoDB" id="26525at2759"/>
<dbReference type="InterPro" id="IPR011992">
    <property type="entry name" value="EF-hand-dom_pair"/>
</dbReference>
<dbReference type="PROSITE" id="PS50222">
    <property type="entry name" value="EF_HAND_2"/>
    <property type="match status" value="1"/>
</dbReference>
<dbReference type="InterPro" id="IPR050403">
    <property type="entry name" value="Myosin_RLC"/>
</dbReference>
<dbReference type="SUPFAM" id="SSF47473">
    <property type="entry name" value="EF-hand"/>
    <property type="match status" value="1"/>
</dbReference>
<feature type="domain" description="EF-hand" evidence="2">
    <location>
        <begin position="8"/>
        <end position="43"/>
    </location>
</feature>
<dbReference type="AlphaFoldDB" id="S9UAD4"/>
<dbReference type="Pfam" id="PF13833">
    <property type="entry name" value="EF-hand_8"/>
    <property type="match status" value="1"/>
</dbReference>
<gene>
    <name evidence="3" type="ORF">STCU_06414</name>
</gene>
<proteinExistence type="predicted"/>
<name>S9UAD4_9TRYP</name>
<evidence type="ECO:0000259" key="2">
    <source>
        <dbReference type="PROSITE" id="PS50222"/>
    </source>
</evidence>
<reference evidence="3 4" key="1">
    <citation type="journal article" date="2013" name="PLoS ONE">
        <title>Predicting the Proteins of Angomonas deanei, Strigomonas culicis and Their Respective Endosymbionts Reveals New Aspects of the Trypanosomatidae Family.</title>
        <authorList>
            <person name="Motta M.C."/>
            <person name="Martins A.C."/>
            <person name="de Souza S.S."/>
            <person name="Catta-Preta C.M."/>
            <person name="Silva R."/>
            <person name="Klein C.C."/>
            <person name="de Almeida L.G."/>
            <person name="de Lima Cunha O."/>
            <person name="Ciapina L.P."/>
            <person name="Brocchi M."/>
            <person name="Colabardini A.C."/>
            <person name="de Araujo Lima B."/>
            <person name="Machado C.R."/>
            <person name="de Almeida Soares C.M."/>
            <person name="Probst C.M."/>
            <person name="de Menezes C.B."/>
            <person name="Thompson C.E."/>
            <person name="Bartholomeu D.C."/>
            <person name="Gradia D.F."/>
            <person name="Pavoni D.P."/>
            <person name="Grisard E.C."/>
            <person name="Fantinatti-Garboggini F."/>
            <person name="Marchini F.K."/>
            <person name="Rodrigues-Luiz G.F."/>
            <person name="Wagner G."/>
            <person name="Goldman G.H."/>
            <person name="Fietto J.L."/>
            <person name="Elias M.C."/>
            <person name="Goldman M.H."/>
            <person name="Sagot M.F."/>
            <person name="Pereira M."/>
            <person name="Stoco P.H."/>
            <person name="de Mendonca-Neto R.P."/>
            <person name="Teixeira S.M."/>
            <person name="Maciel T.E."/>
            <person name="de Oliveira Mendes T.A."/>
            <person name="Urmenyi T.P."/>
            <person name="de Souza W."/>
            <person name="Schenkman S."/>
            <person name="de Vasconcelos A.T."/>
        </authorList>
    </citation>
    <scope>NUCLEOTIDE SEQUENCE [LARGE SCALE GENOMIC DNA]</scope>
</reference>
<dbReference type="EMBL" id="ATMH01006414">
    <property type="protein sequence ID" value="EPY25913.1"/>
    <property type="molecule type" value="Genomic_DNA"/>
</dbReference>
<sequence>MSRALTREELVEFQEIFNLMDPEGKGYIMATDVHQLLRTLHLRPTVEELAELFAADPVPATRPTTGKGQSQNSAALSAFSVSAMMNSTVSTNSGGSGLFGASALQASTSGAPAGPPANQRITFDKFVSVLTKRLVSDFTPDVLRQSFEVFETNDMPQGVVSTEVLAHALMTYGSEKLSQSEVEKLLSAVDPQNTGYIYYREFVDLVMGEL</sequence>
<dbReference type="Gene3D" id="1.10.238.10">
    <property type="entry name" value="EF-hand"/>
    <property type="match status" value="1"/>
</dbReference>
<keyword evidence="1" id="KW-0677">Repeat</keyword>
<comment type="caution">
    <text evidence="3">The sequence shown here is derived from an EMBL/GenBank/DDBJ whole genome shotgun (WGS) entry which is preliminary data.</text>
</comment>
<keyword evidence="4" id="KW-1185">Reference proteome</keyword>
<dbReference type="Proteomes" id="UP000015354">
    <property type="component" value="Unassembled WGS sequence"/>
</dbReference>
<dbReference type="GO" id="GO:0005509">
    <property type="term" value="F:calcium ion binding"/>
    <property type="evidence" value="ECO:0007669"/>
    <property type="project" value="InterPro"/>
</dbReference>
<evidence type="ECO:0000256" key="1">
    <source>
        <dbReference type="ARBA" id="ARBA00022737"/>
    </source>
</evidence>